<evidence type="ECO:0000313" key="1">
    <source>
        <dbReference type="EMBL" id="GGK72498.1"/>
    </source>
</evidence>
<proteinExistence type="predicted"/>
<dbReference type="EMBL" id="BMMX01000001">
    <property type="protein sequence ID" value="GGK72498.1"/>
    <property type="molecule type" value="Genomic_DNA"/>
</dbReference>
<reference evidence="1" key="2">
    <citation type="submission" date="2020-09" db="EMBL/GenBank/DDBJ databases">
        <authorList>
            <person name="Sun Q."/>
            <person name="Zhou Y."/>
        </authorList>
    </citation>
    <scope>NUCLEOTIDE SEQUENCE</scope>
    <source>
        <strain evidence="1">CGMCC 4.7299</strain>
    </source>
</reference>
<dbReference type="Proteomes" id="UP000656042">
    <property type="component" value="Unassembled WGS sequence"/>
</dbReference>
<keyword evidence="2" id="KW-1185">Reference proteome</keyword>
<name>A0A8J3BVM0_9ACTN</name>
<dbReference type="AlphaFoldDB" id="A0A8J3BVM0"/>
<evidence type="ECO:0000313" key="2">
    <source>
        <dbReference type="Proteomes" id="UP000656042"/>
    </source>
</evidence>
<organism evidence="1 2">
    <name type="scientific">Mangrovihabitans endophyticus</name>
    <dbReference type="NCBI Taxonomy" id="1751298"/>
    <lineage>
        <taxon>Bacteria</taxon>
        <taxon>Bacillati</taxon>
        <taxon>Actinomycetota</taxon>
        <taxon>Actinomycetes</taxon>
        <taxon>Micromonosporales</taxon>
        <taxon>Micromonosporaceae</taxon>
        <taxon>Mangrovihabitans</taxon>
    </lineage>
</organism>
<sequence length="70" mass="8232">MQHREVPADIETPILQRRRQTVRRPLRHRLRVCVPVRHPYACFLVSVRSESVHTVTFREPHGRDVLGLLG</sequence>
<gene>
    <name evidence="1" type="ORF">GCM10012284_02880</name>
</gene>
<accession>A0A8J3BVM0</accession>
<comment type="caution">
    <text evidence="1">The sequence shown here is derived from an EMBL/GenBank/DDBJ whole genome shotgun (WGS) entry which is preliminary data.</text>
</comment>
<protein>
    <submittedName>
        <fullName evidence="1">Uncharacterized protein</fullName>
    </submittedName>
</protein>
<reference evidence="1" key="1">
    <citation type="journal article" date="2014" name="Int. J. Syst. Evol. Microbiol.">
        <title>Complete genome sequence of Corynebacterium casei LMG S-19264T (=DSM 44701T), isolated from a smear-ripened cheese.</title>
        <authorList>
            <consortium name="US DOE Joint Genome Institute (JGI-PGF)"/>
            <person name="Walter F."/>
            <person name="Albersmeier A."/>
            <person name="Kalinowski J."/>
            <person name="Ruckert C."/>
        </authorList>
    </citation>
    <scope>NUCLEOTIDE SEQUENCE</scope>
    <source>
        <strain evidence="1">CGMCC 4.7299</strain>
    </source>
</reference>